<protein>
    <recommendedName>
        <fullName evidence="2">Amidohydrolase-related domain-containing protein</fullName>
    </recommendedName>
</protein>
<dbReference type="InterPro" id="IPR032465">
    <property type="entry name" value="ACMSD"/>
</dbReference>
<dbReference type="Gene3D" id="3.20.20.140">
    <property type="entry name" value="Metal-dependent hydrolases"/>
    <property type="match status" value="1"/>
</dbReference>
<dbReference type="GO" id="GO:0005737">
    <property type="term" value="C:cytoplasm"/>
    <property type="evidence" value="ECO:0007669"/>
    <property type="project" value="TreeGrafter"/>
</dbReference>
<name>A0A1N6FJS6_9SPHN</name>
<evidence type="ECO:0000256" key="1">
    <source>
        <dbReference type="ARBA" id="ARBA00023239"/>
    </source>
</evidence>
<dbReference type="PANTHER" id="PTHR21240:SF28">
    <property type="entry name" value="ISO-OROTATE DECARBOXYLASE (EUROFUNG)"/>
    <property type="match status" value="1"/>
</dbReference>
<keyword evidence="4" id="KW-1185">Reference proteome</keyword>
<dbReference type="Pfam" id="PF04909">
    <property type="entry name" value="Amidohydro_2"/>
    <property type="match status" value="1"/>
</dbReference>
<dbReference type="InterPro" id="IPR006680">
    <property type="entry name" value="Amidohydro-rel"/>
</dbReference>
<dbReference type="InterPro" id="IPR032466">
    <property type="entry name" value="Metal_Hydrolase"/>
</dbReference>
<dbReference type="PANTHER" id="PTHR21240">
    <property type="entry name" value="2-AMINO-3-CARBOXYLMUCONATE-6-SEMIALDEHYDE DECARBOXYLASE"/>
    <property type="match status" value="1"/>
</dbReference>
<feature type="domain" description="Amidohydrolase-related" evidence="2">
    <location>
        <begin position="108"/>
        <end position="275"/>
    </location>
</feature>
<gene>
    <name evidence="3" type="ORF">SAMN02745824_2424</name>
</gene>
<evidence type="ECO:0000313" key="4">
    <source>
        <dbReference type="Proteomes" id="UP000185192"/>
    </source>
</evidence>
<dbReference type="RefSeq" id="WP_074205455.1">
    <property type="nucleotide sequence ID" value="NZ_FSQW01000002.1"/>
</dbReference>
<keyword evidence="1" id="KW-0456">Lyase</keyword>
<evidence type="ECO:0000259" key="2">
    <source>
        <dbReference type="Pfam" id="PF04909"/>
    </source>
</evidence>
<evidence type="ECO:0000313" key="3">
    <source>
        <dbReference type="EMBL" id="SIN95518.1"/>
    </source>
</evidence>
<dbReference type="AlphaFoldDB" id="A0A1N6FJS6"/>
<dbReference type="GO" id="GO:0016831">
    <property type="term" value="F:carboxy-lyase activity"/>
    <property type="evidence" value="ECO:0007669"/>
    <property type="project" value="InterPro"/>
</dbReference>
<dbReference type="GO" id="GO:0019748">
    <property type="term" value="P:secondary metabolic process"/>
    <property type="evidence" value="ECO:0007669"/>
    <property type="project" value="TreeGrafter"/>
</dbReference>
<sequence>MHLHAPMADSSETPDAPATTLAKLADNNIVLALVSITSPEQAESWHAVGRDRFLLGAMMPCPENLAPSSYVCFPETKGLPDIAWLEQSIRSGMIEALHEMMFNYDGSLPDDPKMAPYWALAKQWNIPVGVHTWSGPPPGKAIRRNPDCCPLYDRKIGNPRNLRPVLDRHPDLKIWLQHVGSDGSEAAELWRETIALLTDYPNVYVDLSITNSMLPVTEYEAALMRLINAGFGDRIMLGTDNVPLQLILDRMDEIDGLSDRQKQAILYDNAANFLELSPETRRRHHMAE</sequence>
<proteinExistence type="predicted"/>
<dbReference type="GO" id="GO:0016787">
    <property type="term" value="F:hydrolase activity"/>
    <property type="evidence" value="ECO:0007669"/>
    <property type="project" value="InterPro"/>
</dbReference>
<dbReference type="Proteomes" id="UP000185192">
    <property type="component" value="Unassembled WGS sequence"/>
</dbReference>
<organism evidence="3 4">
    <name type="scientific">Parasphingorhabdus marina DSM 22363</name>
    <dbReference type="NCBI Taxonomy" id="1123272"/>
    <lineage>
        <taxon>Bacteria</taxon>
        <taxon>Pseudomonadati</taxon>
        <taxon>Pseudomonadota</taxon>
        <taxon>Alphaproteobacteria</taxon>
        <taxon>Sphingomonadales</taxon>
        <taxon>Sphingomonadaceae</taxon>
        <taxon>Parasphingorhabdus</taxon>
    </lineage>
</organism>
<dbReference type="STRING" id="1123272.SAMN02745824_2424"/>
<accession>A0A1N6FJS6</accession>
<dbReference type="SUPFAM" id="SSF51556">
    <property type="entry name" value="Metallo-dependent hydrolases"/>
    <property type="match status" value="1"/>
</dbReference>
<dbReference type="EMBL" id="FSQW01000002">
    <property type="protein sequence ID" value="SIN95518.1"/>
    <property type="molecule type" value="Genomic_DNA"/>
</dbReference>
<reference evidence="4" key="1">
    <citation type="submission" date="2016-11" db="EMBL/GenBank/DDBJ databases">
        <authorList>
            <person name="Varghese N."/>
            <person name="Submissions S."/>
        </authorList>
    </citation>
    <scope>NUCLEOTIDE SEQUENCE [LARGE SCALE GENOMIC DNA]</scope>
    <source>
        <strain evidence="4">DSM 22363</strain>
    </source>
</reference>